<organism evidence="2 3">
    <name type="scientific">Legionella cherrii</name>
    <dbReference type="NCBI Taxonomy" id="28084"/>
    <lineage>
        <taxon>Bacteria</taxon>
        <taxon>Pseudomonadati</taxon>
        <taxon>Pseudomonadota</taxon>
        <taxon>Gammaproteobacteria</taxon>
        <taxon>Legionellales</taxon>
        <taxon>Legionellaceae</taxon>
        <taxon>Legionella</taxon>
    </lineage>
</organism>
<dbReference type="RefSeq" id="WP_058388153.1">
    <property type="nucleotide sequence ID" value="NZ_LNXW01000013.1"/>
</dbReference>
<evidence type="ECO:0000313" key="3">
    <source>
        <dbReference type="Proteomes" id="UP000054921"/>
    </source>
</evidence>
<feature type="signal peptide" evidence="1">
    <location>
        <begin position="1"/>
        <end position="21"/>
    </location>
</feature>
<dbReference type="SUPFAM" id="SSF88713">
    <property type="entry name" value="Glycoside hydrolase/deacetylase"/>
    <property type="match status" value="1"/>
</dbReference>
<proteinExistence type="predicted"/>
<dbReference type="STRING" id="28084.Lche_2913"/>
<dbReference type="Proteomes" id="UP000054921">
    <property type="component" value="Unassembled WGS sequence"/>
</dbReference>
<gene>
    <name evidence="2" type="ORF">Lche_2913</name>
</gene>
<dbReference type="InterPro" id="IPR011330">
    <property type="entry name" value="Glyco_hydro/deAcase_b/a-brl"/>
</dbReference>
<protein>
    <recommendedName>
        <fullName evidence="4">Polysaccharide deacetylase</fullName>
    </recommendedName>
</protein>
<evidence type="ECO:0000256" key="1">
    <source>
        <dbReference type="SAM" id="SignalP"/>
    </source>
</evidence>
<dbReference type="AlphaFoldDB" id="A0A0W0SCV3"/>
<dbReference type="EMBL" id="LNXW01000013">
    <property type="protein sequence ID" value="KTC80893.1"/>
    <property type="molecule type" value="Genomic_DNA"/>
</dbReference>
<dbReference type="Gene3D" id="3.20.20.370">
    <property type="entry name" value="Glycoside hydrolase/deacetylase"/>
    <property type="match status" value="1"/>
</dbReference>
<evidence type="ECO:0000313" key="2">
    <source>
        <dbReference type="EMBL" id="KTC80893.1"/>
    </source>
</evidence>
<name>A0A0W0SCV3_9GAMM</name>
<sequence>MKFLKISFYIALICSSTILYSENITITDYQRTYIPVYTKDGTLSIALRTFKRNDTPSFLIVNTNNLDTRVIPITEISLTDGKNSNRLGDYAQWQIASTNYYQLLQKYTSKPYVMENYGLTHAKSTILGNILTIDMCQSSVPFEKEFFDQLASLSNKKPIPVAISMSGLWLLMHQNEFQYLLDLQVKKQLTITWVNHSFSHPYYDDLPYANNFLLSEMINEEGEILLTEKYLLEQNQVPSIFFRFPGLIANKKLIMQIKKFGLIPLGADAWIAKNQPITPGAIILVHGNGNEHQGITELTPKLKQLEFVPINSSV</sequence>
<accession>A0A0W0SCV3</accession>
<reference evidence="2 3" key="1">
    <citation type="submission" date="2015-11" db="EMBL/GenBank/DDBJ databases">
        <title>Genomic analysis of 38 Legionella species identifies large and diverse effector repertoires.</title>
        <authorList>
            <person name="Burstein D."/>
            <person name="Amaro F."/>
            <person name="Zusman T."/>
            <person name="Lifshitz Z."/>
            <person name="Cohen O."/>
            <person name="Gilbert J.A."/>
            <person name="Pupko T."/>
            <person name="Shuman H.A."/>
            <person name="Segal G."/>
        </authorList>
    </citation>
    <scope>NUCLEOTIDE SEQUENCE [LARGE SCALE GENOMIC DNA]</scope>
    <source>
        <strain evidence="2 3">ORW</strain>
    </source>
</reference>
<dbReference type="PATRIC" id="fig|28084.5.peg.3162"/>
<feature type="chain" id="PRO_5006911860" description="Polysaccharide deacetylase" evidence="1">
    <location>
        <begin position="22"/>
        <end position="314"/>
    </location>
</feature>
<dbReference type="GO" id="GO:0005975">
    <property type="term" value="P:carbohydrate metabolic process"/>
    <property type="evidence" value="ECO:0007669"/>
    <property type="project" value="InterPro"/>
</dbReference>
<comment type="caution">
    <text evidence="2">The sequence shown here is derived from an EMBL/GenBank/DDBJ whole genome shotgun (WGS) entry which is preliminary data.</text>
</comment>
<keyword evidence="1" id="KW-0732">Signal</keyword>
<evidence type="ECO:0008006" key="4">
    <source>
        <dbReference type="Google" id="ProtNLM"/>
    </source>
</evidence>
<dbReference type="OrthoDB" id="1331280at2"/>